<dbReference type="AlphaFoldDB" id="A0A0C1TX26"/>
<accession>A0A0C1TX26</accession>
<reference evidence="1 2" key="1">
    <citation type="journal article" date="2015" name="Infect. Genet. Evol.">
        <title>Genomic sequences of six botulinum neurotoxin-producing strains representing three clostridial species illustrate the mobility and diversity of botulinum neurotoxin genes.</title>
        <authorList>
            <person name="Smith T.J."/>
            <person name="Hill K.K."/>
            <person name="Xie G."/>
            <person name="Foley B.T."/>
            <person name="Williamson C.H."/>
            <person name="Foster J.T."/>
            <person name="Johnson S.L."/>
            <person name="Chertkov O."/>
            <person name="Teshima H."/>
            <person name="Gibbons H.S."/>
            <person name="Johnsky L.A."/>
            <person name="Karavis M.A."/>
            <person name="Smith L.A."/>
        </authorList>
    </citation>
    <scope>NUCLEOTIDE SEQUENCE [LARGE SCALE GENOMIC DNA]</scope>
    <source>
        <strain evidence="1 2">CDC 2741</strain>
    </source>
</reference>
<dbReference type="Proteomes" id="UP000031366">
    <property type="component" value="Unassembled WGS sequence"/>
</dbReference>
<gene>
    <name evidence="1" type="ORF">U732_155</name>
</gene>
<evidence type="ECO:0000313" key="1">
    <source>
        <dbReference type="EMBL" id="KIE45234.1"/>
    </source>
</evidence>
<protein>
    <submittedName>
        <fullName evidence="1">Uncharacterized protein</fullName>
    </submittedName>
</protein>
<dbReference type="EMBL" id="AYSO01000020">
    <property type="protein sequence ID" value="KIE45234.1"/>
    <property type="molecule type" value="Genomic_DNA"/>
</dbReference>
<name>A0A0C1TX26_9CLOT</name>
<proteinExistence type="predicted"/>
<comment type="caution">
    <text evidence="1">The sequence shown here is derived from an EMBL/GenBank/DDBJ whole genome shotgun (WGS) entry which is preliminary data.</text>
</comment>
<evidence type="ECO:0000313" key="2">
    <source>
        <dbReference type="Proteomes" id="UP000031366"/>
    </source>
</evidence>
<keyword evidence="2" id="KW-1185">Reference proteome</keyword>
<sequence length="215" mass="25212">MRYTITIATVFLGVALVVFLSIQNPINENTVYEKDMILNEYTTRNYNSDISDDRLINKSKEILSTIFGSEINFNDYVTDLSETEPNIYRYSDEMHIRLTHKENIKDYFFISLNLNTGEVLQIYTSLGQEVKSGDKLSETQLEELANKYIQKLPLYNVDNYKLINKTYWEDFNINEYVFTFENKSENSKIELSINPYNGHLISLYTLNFKLHSSPL</sequence>
<organism evidence="1 2">
    <name type="scientific">Clostridium argentinense CDC 2741</name>
    <dbReference type="NCBI Taxonomy" id="1418104"/>
    <lineage>
        <taxon>Bacteria</taxon>
        <taxon>Bacillati</taxon>
        <taxon>Bacillota</taxon>
        <taxon>Clostridia</taxon>
        <taxon>Eubacteriales</taxon>
        <taxon>Clostridiaceae</taxon>
        <taxon>Clostridium</taxon>
    </lineage>
</organism>
<dbReference type="RefSeq" id="WP_039635844.1">
    <property type="nucleotide sequence ID" value="NZ_AYSO01000020.1"/>
</dbReference>
<dbReference type="STRING" id="29341.RSJ17_18260"/>